<evidence type="ECO:0000256" key="1">
    <source>
        <dbReference type="SAM" id="Phobius"/>
    </source>
</evidence>
<feature type="transmembrane region" description="Helical" evidence="1">
    <location>
        <begin position="35"/>
        <end position="55"/>
    </location>
</feature>
<dbReference type="PANTHER" id="PTHR36834">
    <property type="entry name" value="MEMBRANE PROTEIN-RELATED"/>
    <property type="match status" value="1"/>
</dbReference>
<keyword evidence="1" id="KW-0472">Membrane</keyword>
<feature type="transmembrane region" description="Helical" evidence="1">
    <location>
        <begin position="6"/>
        <end position="23"/>
    </location>
</feature>
<dbReference type="AlphaFoldDB" id="A0A1B2E8I4"/>
<sequence length="186" mass="21265">MDLLYTIPPLAVLIPLALLYIIFRVITYKNKRVTLLEILFSGYSLGVIYFVFLPIELTFGVHRNQAPWYSSINFIPILTIDMTSFILNIILFIPLGVFLWLAPRTVYSLKQAIRTGLSVSFGIELMQLIIKLLLGSSRSIDINDLIANTIGCVVGYFLIKQAIKFKPFASLLKWLLPINHRLYKKL</sequence>
<dbReference type="Pfam" id="PF04892">
    <property type="entry name" value="VanZ"/>
    <property type="match status" value="1"/>
</dbReference>
<feature type="domain" description="VanZ-like" evidence="2">
    <location>
        <begin position="42"/>
        <end position="160"/>
    </location>
</feature>
<dbReference type="KEGG" id="pib:BBD41_28985"/>
<gene>
    <name evidence="3" type="ORF">BBD41_28985</name>
</gene>
<proteinExistence type="predicted"/>
<dbReference type="InterPro" id="IPR006976">
    <property type="entry name" value="VanZ-like"/>
</dbReference>
<dbReference type="InterPro" id="IPR053150">
    <property type="entry name" value="Teicoplanin_resist-assoc"/>
</dbReference>
<keyword evidence="1" id="KW-0812">Transmembrane</keyword>
<feature type="transmembrane region" description="Helical" evidence="1">
    <location>
        <begin position="75"/>
        <end position="101"/>
    </location>
</feature>
<keyword evidence="1" id="KW-1133">Transmembrane helix</keyword>
<evidence type="ECO:0000313" key="3">
    <source>
        <dbReference type="EMBL" id="ANY76285.1"/>
    </source>
</evidence>
<dbReference type="EMBL" id="CP016809">
    <property type="protein sequence ID" value="ANY76285.1"/>
    <property type="molecule type" value="Genomic_DNA"/>
</dbReference>
<evidence type="ECO:0000259" key="2">
    <source>
        <dbReference type="Pfam" id="PF04892"/>
    </source>
</evidence>
<name>A0A1B2E8I4_9BACL</name>
<dbReference type="RefSeq" id="WP_007128001.1">
    <property type="nucleotide sequence ID" value="NZ_CP016809.1"/>
</dbReference>
<dbReference type="GeneID" id="95407962"/>
<protein>
    <recommendedName>
        <fullName evidence="2">VanZ-like domain-containing protein</fullName>
    </recommendedName>
</protein>
<accession>A0A1B2E8I4</accession>
<organism evidence="3">
    <name type="scientific">Paenibacillus ihbetae</name>
    <dbReference type="NCBI Taxonomy" id="1870820"/>
    <lineage>
        <taxon>Bacteria</taxon>
        <taxon>Bacillati</taxon>
        <taxon>Bacillota</taxon>
        <taxon>Bacilli</taxon>
        <taxon>Bacillales</taxon>
        <taxon>Paenibacillaceae</taxon>
        <taxon>Paenibacillus</taxon>
    </lineage>
</organism>
<reference evidence="3" key="1">
    <citation type="submission" date="2016-08" db="EMBL/GenBank/DDBJ databases">
        <title>Complete Genome Seqeunce of Paenibacillus sp. nov. IHBB 9852 from high altitute lake of Indian trans-Himalayas.</title>
        <authorList>
            <person name="Kiran S."/>
            <person name="Swarnkar M.K."/>
            <person name="Rana A."/>
            <person name="Tewari R."/>
            <person name="Gulati A."/>
        </authorList>
    </citation>
    <scope>NUCLEOTIDE SEQUENCE [LARGE SCALE GENOMIC DNA]</scope>
    <source>
        <strain evidence="3">IHBB 9852</strain>
    </source>
</reference>
<dbReference type="PANTHER" id="PTHR36834:SF1">
    <property type="entry name" value="INTEGRAL MEMBRANE PROTEIN"/>
    <property type="match status" value="1"/>
</dbReference>